<dbReference type="Gene3D" id="1.10.287.950">
    <property type="entry name" value="Methyl-accepting chemotaxis protein"/>
    <property type="match status" value="1"/>
</dbReference>
<dbReference type="SUPFAM" id="SSF58104">
    <property type="entry name" value="Methyl-accepting chemotaxis protein (MCP) signaling domain"/>
    <property type="match status" value="1"/>
</dbReference>
<dbReference type="Pfam" id="PF00015">
    <property type="entry name" value="MCPsignal"/>
    <property type="match status" value="1"/>
</dbReference>
<evidence type="ECO:0000313" key="6">
    <source>
        <dbReference type="Proteomes" id="UP000179524"/>
    </source>
</evidence>
<evidence type="ECO:0000256" key="3">
    <source>
        <dbReference type="SAM" id="Coils"/>
    </source>
</evidence>
<dbReference type="CDD" id="cd11386">
    <property type="entry name" value="MCP_signal"/>
    <property type="match status" value="1"/>
</dbReference>
<dbReference type="InterPro" id="IPR039379">
    <property type="entry name" value="Protoglobin_sensor_dom"/>
</dbReference>
<dbReference type="InterPro" id="IPR044398">
    <property type="entry name" value="Globin-sensor_dom"/>
</dbReference>
<keyword evidence="3" id="KW-0175">Coiled coil</keyword>
<comment type="caution">
    <text evidence="5">The sequence shown here is derived from an EMBL/GenBank/DDBJ whole genome shotgun (WGS) entry which is preliminary data.</text>
</comment>
<dbReference type="PANTHER" id="PTHR32089:SF112">
    <property type="entry name" value="LYSOZYME-LIKE PROTEIN-RELATED"/>
    <property type="match status" value="1"/>
</dbReference>
<evidence type="ECO:0000259" key="4">
    <source>
        <dbReference type="PROSITE" id="PS50111"/>
    </source>
</evidence>
<dbReference type="CDD" id="cd01068">
    <property type="entry name" value="globin_sensor"/>
    <property type="match status" value="1"/>
</dbReference>
<dbReference type="OrthoDB" id="266313at2"/>
<dbReference type="PANTHER" id="PTHR32089">
    <property type="entry name" value="METHYL-ACCEPTING CHEMOTAXIS PROTEIN MCPB"/>
    <property type="match status" value="1"/>
</dbReference>
<sequence>MFFTKRINVEKKVQPFKDTDIQSTDRMQNKLSYLQLNNKDLEIIKKLDYLFDKYCEDITERHYEMVGRFANLQNIIDQHSTRERLSKTFVKYLQSIPRSEINEEYISGRVKIGDIHSKIRLTPEFYTGSYIRVYEYLIPAIISEFGNSPEQLSELLLSLIKFITLDSQIVLESYQEGNDYKVVSNISSVMELITKINKMKDLLAVVDSTIAEAEAVAAAAEELSTSVEEVANNAINVSENAQETILQANNGQKVIEESLKGFLSMTEDFSETKEKINNLLKEIQNVTTVVSFIRDVSEQTNLLALNASIEAARAGEHGKGFAVVANEVRKLSEQTNTSVQKITATIEKIQAEANEVDQNSDRMSTQLGVRVNKTRDAIDVLDQIITRIEDVGGATSNIAAIAEEQSAATQDITSRINEVLQHVDEIRTATKETGSTIYDASYKVNELRKEVLKSIPRLNGENLLRVMKTEYETWKWWIYNTMIEFHDLSEGDIARRQESRLSTWFTAIKNDPLIHSQSVFTTAEKLHNDIFTLANDALEAMKRGHFSEISQILEQLDTKTEAIKECLDELSLGVAERKTGKRHQHS</sequence>
<organism evidence="5 6">
    <name type="scientific">Anaerobacillus alkalilacustris</name>
    <dbReference type="NCBI Taxonomy" id="393763"/>
    <lineage>
        <taxon>Bacteria</taxon>
        <taxon>Bacillati</taxon>
        <taxon>Bacillota</taxon>
        <taxon>Bacilli</taxon>
        <taxon>Bacillales</taxon>
        <taxon>Bacillaceae</taxon>
        <taxon>Anaerobacillus</taxon>
    </lineage>
</organism>
<dbReference type="AlphaFoldDB" id="A0A1S2LEQ0"/>
<dbReference type="Proteomes" id="UP000179524">
    <property type="component" value="Unassembled WGS sequence"/>
</dbReference>
<dbReference type="PROSITE" id="PS50111">
    <property type="entry name" value="CHEMOTAXIS_TRANSDUC_2"/>
    <property type="match status" value="1"/>
</dbReference>
<dbReference type="SUPFAM" id="SSF46458">
    <property type="entry name" value="Globin-like"/>
    <property type="match status" value="1"/>
</dbReference>
<evidence type="ECO:0000256" key="2">
    <source>
        <dbReference type="PROSITE-ProRule" id="PRU00284"/>
    </source>
</evidence>
<dbReference type="Gene3D" id="1.10.490.10">
    <property type="entry name" value="Globins"/>
    <property type="match status" value="1"/>
</dbReference>
<dbReference type="InterPro" id="IPR004089">
    <property type="entry name" value="MCPsignal_dom"/>
</dbReference>
<evidence type="ECO:0000256" key="1">
    <source>
        <dbReference type="ARBA" id="ARBA00023224"/>
    </source>
</evidence>
<accession>A0A1S2LEQ0</accession>
<dbReference type="RefSeq" id="WP_071311106.1">
    <property type="nucleotide sequence ID" value="NZ_MLQR01000050.1"/>
</dbReference>
<dbReference type="GO" id="GO:0020037">
    <property type="term" value="F:heme binding"/>
    <property type="evidence" value="ECO:0007669"/>
    <property type="project" value="InterPro"/>
</dbReference>
<dbReference type="InterPro" id="IPR009050">
    <property type="entry name" value="Globin-like_sf"/>
</dbReference>
<dbReference type="GO" id="GO:0016020">
    <property type="term" value="C:membrane"/>
    <property type="evidence" value="ECO:0007669"/>
    <property type="project" value="InterPro"/>
</dbReference>
<keyword evidence="1 2" id="KW-0807">Transducer</keyword>
<feature type="coiled-coil region" evidence="3">
    <location>
        <begin position="339"/>
        <end position="366"/>
    </location>
</feature>
<dbReference type="EMBL" id="MLQR01000050">
    <property type="protein sequence ID" value="OIJ10533.1"/>
    <property type="molecule type" value="Genomic_DNA"/>
</dbReference>
<reference evidence="5 6" key="1">
    <citation type="submission" date="2016-10" db="EMBL/GenBank/DDBJ databases">
        <title>Draft genome sequences of four alkaliphilic bacteria belonging to the Anaerobacillus genus.</title>
        <authorList>
            <person name="Bassil N.M."/>
            <person name="Lloyd J.R."/>
        </authorList>
    </citation>
    <scope>NUCLEOTIDE SEQUENCE [LARGE SCALE GENOMIC DNA]</scope>
    <source>
        <strain evidence="5 6">DSM 18345</strain>
    </source>
</reference>
<evidence type="ECO:0000313" key="5">
    <source>
        <dbReference type="EMBL" id="OIJ10533.1"/>
    </source>
</evidence>
<dbReference type="SMART" id="SM00283">
    <property type="entry name" value="MA"/>
    <property type="match status" value="1"/>
</dbReference>
<dbReference type="GO" id="GO:0007165">
    <property type="term" value="P:signal transduction"/>
    <property type="evidence" value="ECO:0007669"/>
    <property type="project" value="UniProtKB-KW"/>
</dbReference>
<keyword evidence="6" id="KW-1185">Reference proteome</keyword>
<gene>
    <name evidence="5" type="ORF">BKP37_18540</name>
</gene>
<proteinExistence type="predicted"/>
<dbReference type="GO" id="GO:0019825">
    <property type="term" value="F:oxygen binding"/>
    <property type="evidence" value="ECO:0007669"/>
    <property type="project" value="InterPro"/>
</dbReference>
<feature type="domain" description="Methyl-accepting transducer" evidence="4">
    <location>
        <begin position="211"/>
        <end position="420"/>
    </location>
</feature>
<dbReference type="Pfam" id="PF11563">
    <property type="entry name" value="Protoglobin"/>
    <property type="match status" value="1"/>
</dbReference>
<protein>
    <recommendedName>
        <fullName evidence="4">Methyl-accepting transducer domain-containing protein</fullName>
    </recommendedName>
</protein>
<name>A0A1S2LEQ0_9BACI</name>
<dbReference type="InterPro" id="IPR012292">
    <property type="entry name" value="Globin/Proto"/>
</dbReference>